<feature type="domain" description="Putative zinc-finger" evidence="2">
    <location>
        <begin position="7"/>
        <end position="35"/>
    </location>
</feature>
<sequence length="387" mass="41702">MTCDPSLIDRYLAGTLTPAEEEALEAHMAECEACRARFDELTRPVTEAVRGAASALAFPQRLRRRLPIPGGTARRPRFWIAAALAAALLVGAFAVGSRYAQQWLFVIPEAPTQDPDKAVQSLQNEGFEQGEVGWTGFGGLNATVDTGVAHSGRASAKLLHRSGGGRIDRVIPIPVPAGSDLTLSAWVLCPRGGSTHNKWLALSVAAGDDIEGVVATLDIYDASPHWRPIQLHLHCPIATNEIRVEATTSPGRGNYEDTDWASWVDDFGLSLVLRGQAVAPARIDGDAIRVGFEVPSPYDPRHIEPTSVRYVDNLGATLPIGPTEFSIEGRTIWCTFRDAGEARRLALPNPDRPDKPSVFSIMARVEYASVSVPVDAGFIGTFQPSPP</sequence>
<evidence type="ECO:0000256" key="1">
    <source>
        <dbReference type="SAM" id="Phobius"/>
    </source>
</evidence>
<dbReference type="SUPFAM" id="SSF49785">
    <property type="entry name" value="Galactose-binding domain-like"/>
    <property type="match status" value="1"/>
</dbReference>
<proteinExistence type="predicted"/>
<evidence type="ECO:0000313" key="3">
    <source>
        <dbReference type="EMBL" id="MBI1757291.1"/>
    </source>
</evidence>
<comment type="caution">
    <text evidence="3">The sequence shown here is derived from an EMBL/GenBank/DDBJ whole genome shotgun (WGS) entry which is preliminary data.</text>
</comment>
<dbReference type="Gene3D" id="1.10.10.1320">
    <property type="entry name" value="Anti-sigma factor, zinc-finger domain"/>
    <property type="match status" value="1"/>
</dbReference>
<dbReference type="InterPro" id="IPR008979">
    <property type="entry name" value="Galactose-bd-like_sf"/>
</dbReference>
<protein>
    <submittedName>
        <fullName evidence="3">Zf-HC2 domain-containing protein</fullName>
    </submittedName>
</protein>
<dbReference type="AlphaFoldDB" id="A0A931PX31"/>
<dbReference type="Proteomes" id="UP000727962">
    <property type="component" value="Unassembled WGS sequence"/>
</dbReference>
<dbReference type="Pfam" id="PF13490">
    <property type="entry name" value="zf-HC2"/>
    <property type="match status" value="1"/>
</dbReference>
<gene>
    <name evidence="3" type="ORF">HYR64_09325</name>
</gene>
<dbReference type="Gene3D" id="2.60.120.260">
    <property type="entry name" value="Galactose-binding domain-like"/>
    <property type="match status" value="1"/>
</dbReference>
<accession>A0A931PX31</accession>
<name>A0A931PX31_FIMGI</name>
<keyword evidence="1" id="KW-1133">Transmembrane helix</keyword>
<evidence type="ECO:0000259" key="2">
    <source>
        <dbReference type="Pfam" id="PF13490"/>
    </source>
</evidence>
<dbReference type="InterPro" id="IPR041916">
    <property type="entry name" value="Anti_sigma_zinc_sf"/>
</dbReference>
<dbReference type="EMBL" id="JACOSL010000058">
    <property type="protein sequence ID" value="MBI1757291.1"/>
    <property type="molecule type" value="Genomic_DNA"/>
</dbReference>
<keyword evidence="1" id="KW-0472">Membrane</keyword>
<reference evidence="3" key="1">
    <citation type="submission" date="2020-07" db="EMBL/GenBank/DDBJ databases">
        <title>Huge and variable diversity of episymbiotic CPR bacteria and DPANN archaea in groundwater ecosystems.</title>
        <authorList>
            <person name="He C.Y."/>
            <person name="Keren R."/>
            <person name="Whittaker M."/>
            <person name="Farag I.F."/>
            <person name="Doudna J."/>
            <person name="Cate J.H.D."/>
            <person name="Banfield J.F."/>
        </authorList>
    </citation>
    <scope>NUCLEOTIDE SEQUENCE</scope>
    <source>
        <strain evidence="3">NC_groundwater_17_Pr7_B-0.1um_64_12</strain>
    </source>
</reference>
<organism evidence="3 4">
    <name type="scientific">Fimbriimonas ginsengisoli</name>
    <dbReference type="NCBI Taxonomy" id="1005039"/>
    <lineage>
        <taxon>Bacteria</taxon>
        <taxon>Bacillati</taxon>
        <taxon>Armatimonadota</taxon>
        <taxon>Fimbriimonadia</taxon>
        <taxon>Fimbriimonadales</taxon>
        <taxon>Fimbriimonadaceae</taxon>
        <taxon>Fimbriimonas</taxon>
    </lineage>
</organism>
<dbReference type="InterPro" id="IPR027383">
    <property type="entry name" value="Znf_put"/>
</dbReference>
<keyword evidence="1" id="KW-0812">Transmembrane</keyword>
<evidence type="ECO:0000313" key="4">
    <source>
        <dbReference type="Proteomes" id="UP000727962"/>
    </source>
</evidence>
<feature type="transmembrane region" description="Helical" evidence="1">
    <location>
        <begin position="78"/>
        <end position="96"/>
    </location>
</feature>